<feature type="compositionally biased region" description="Low complexity" evidence="1">
    <location>
        <begin position="279"/>
        <end position="295"/>
    </location>
</feature>
<feature type="region of interest" description="Disordered" evidence="1">
    <location>
        <begin position="1"/>
        <end position="28"/>
    </location>
</feature>
<accession>A0ABY9VZT6</accession>
<name>A0ABY9VZT6_9ACTN</name>
<gene>
    <name evidence="2" type="ORF">RI138_20945</name>
</gene>
<reference evidence="2 3" key="1">
    <citation type="submission" date="2023-09" db="EMBL/GenBank/DDBJ databases">
        <title>Genome completion map analysis of the actinomycetes C11-1.</title>
        <authorList>
            <person name="Qin P."/>
            <person name="Guan P."/>
        </authorList>
    </citation>
    <scope>NUCLEOTIDE SEQUENCE [LARGE SCALE GENOMIC DNA]</scope>
    <source>
        <strain evidence="2 3">C11-1</strain>
    </source>
</reference>
<feature type="region of interest" description="Disordered" evidence="1">
    <location>
        <begin position="273"/>
        <end position="304"/>
    </location>
</feature>
<dbReference type="InterPro" id="IPR038578">
    <property type="entry name" value="GT29-like_sf"/>
</dbReference>
<sequence>MTKARTRWPRQREAEGPTPPRGTAPTAGVDATDLEACLSACAAHSAKLVASLDRRRTALAEALRHLLATHAATVPAASAGSPPSLLRRPAKTSSGAALVLGDALMDPLLAVGNKALECGYEDEMKLALMIADTILTQRKRSRAGWRLRARVLEAMGAETAAVTAYERYLELTEDDGFGVGAKVAGLREGARLQAELVRRLAASCPRARDFADRSVTDSWAQGLELHARGEWDEARPRLIGALLAQIATDAPVSEIRQTVSHYLGLLREDTGVAGGGGSAPTARRTNAARPAAATPGDPPGLSGLPELTALTELYAEQRRIRMRGPVDDPTFGGVRWLTLGEFRNRIAGKSICLIANSQRVGTSSLGPEIDAYDLVVRFNSYRIDPAATGRRTDIHVSIHKHGFNWDQYVDTRLIFGGISGDWKYSLRNRLVPGAQTYLGDESLRWPLRDIGRIGRDAWPAIPTSGFNMLWLLDFLDVSPRLDLIGFDFYESGAYRLPAAMRMPITSVHEYTSEKAWVMERAQSVTDTRIRLR</sequence>
<dbReference type="EMBL" id="CP134500">
    <property type="protein sequence ID" value="WNF29093.1"/>
    <property type="molecule type" value="Genomic_DNA"/>
</dbReference>
<proteinExistence type="predicted"/>
<protein>
    <recommendedName>
        <fullName evidence="4">Glycosyl transferase family 29 (Putative sialyltransferase)</fullName>
    </recommendedName>
</protein>
<organism evidence="2 3">
    <name type="scientific">Streptomyces durocortorensis</name>
    <dbReference type="NCBI Taxonomy" id="2811104"/>
    <lineage>
        <taxon>Bacteria</taxon>
        <taxon>Bacillati</taxon>
        <taxon>Actinomycetota</taxon>
        <taxon>Actinomycetes</taxon>
        <taxon>Kitasatosporales</taxon>
        <taxon>Streptomycetaceae</taxon>
        <taxon>Streptomyces</taxon>
    </lineage>
</organism>
<evidence type="ECO:0000313" key="2">
    <source>
        <dbReference type="EMBL" id="WNF29093.1"/>
    </source>
</evidence>
<evidence type="ECO:0000313" key="3">
    <source>
        <dbReference type="Proteomes" id="UP001303236"/>
    </source>
</evidence>
<evidence type="ECO:0008006" key="4">
    <source>
        <dbReference type="Google" id="ProtNLM"/>
    </source>
</evidence>
<keyword evidence="3" id="KW-1185">Reference proteome</keyword>
<dbReference type="Proteomes" id="UP001303236">
    <property type="component" value="Chromosome"/>
</dbReference>
<evidence type="ECO:0000256" key="1">
    <source>
        <dbReference type="SAM" id="MobiDB-lite"/>
    </source>
</evidence>
<dbReference type="Gene3D" id="3.90.1480.20">
    <property type="entry name" value="Glycosyl transferase family 29"/>
    <property type="match status" value="1"/>
</dbReference>